<dbReference type="CDD" id="cd06464">
    <property type="entry name" value="ACD_sHsps-like"/>
    <property type="match status" value="1"/>
</dbReference>
<evidence type="ECO:0000313" key="4">
    <source>
        <dbReference type="EMBL" id="MUM77110.1"/>
    </source>
</evidence>
<dbReference type="PROSITE" id="PS01031">
    <property type="entry name" value="SHSP"/>
    <property type="match status" value="1"/>
</dbReference>
<comment type="caution">
    <text evidence="4">The sequence shown here is derived from an EMBL/GenBank/DDBJ whole genome shotgun (WGS) entry which is preliminary data.</text>
</comment>
<dbReference type="Gene3D" id="2.60.40.790">
    <property type="match status" value="1"/>
</dbReference>
<feature type="domain" description="SHSP" evidence="3">
    <location>
        <begin position="25"/>
        <end position="139"/>
    </location>
</feature>
<dbReference type="AlphaFoldDB" id="A0A7K1KM46"/>
<sequence length="139" mass="14531">MGKGNAPPWAEMAGLGAANRADRGGVGRCWVPAADVLECADRVVIVVELPGISLEDVTVEVRGQDLWVHGTAPGRTEGVVRHHVVERAVGPFARRFALAGLCAGAGESVGGEISAVFRGGLLTVTLLKSRSARRRIPVD</sequence>
<evidence type="ECO:0000259" key="3">
    <source>
        <dbReference type="PROSITE" id="PS01031"/>
    </source>
</evidence>
<dbReference type="InterPro" id="IPR002068">
    <property type="entry name" value="A-crystallin/Hsp20_dom"/>
</dbReference>
<dbReference type="RefSeq" id="WP_155932942.1">
    <property type="nucleotide sequence ID" value="NZ_WODC01000003.1"/>
</dbReference>
<evidence type="ECO:0000256" key="2">
    <source>
        <dbReference type="RuleBase" id="RU003616"/>
    </source>
</evidence>
<accession>A0A7K1KM46</accession>
<organism evidence="4 5">
    <name type="scientific">Pseudodesulfovibrio alkaliphilus</name>
    <dbReference type="NCBI Taxonomy" id="2661613"/>
    <lineage>
        <taxon>Bacteria</taxon>
        <taxon>Pseudomonadati</taxon>
        <taxon>Thermodesulfobacteriota</taxon>
        <taxon>Desulfovibrionia</taxon>
        <taxon>Desulfovibrionales</taxon>
        <taxon>Desulfovibrionaceae</taxon>
    </lineage>
</organism>
<proteinExistence type="inferred from homology"/>
<dbReference type="Pfam" id="PF00011">
    <property type="entry name" value="HSP20"/>
    <property type="match status" value="1"/>
</dbReference>
<evidence type="ECO:0000256" key="1">
    <source>
        <dbReference type="PROSITE-ProRule" id="PRU00285"/>
    </source>
</evidence>
<name>A0A7K1KM46_9BACT</name>
<dbReference type="InterPro" id="IPR031107">
    <property type="entry name" value="Small_HSP"/>
</dbReference>
<keyword evidence="5" id="KW-1185">Reference proteome</keyword>
<gene>
    <name evidence="4" type="ORF">GKC30_05645</name>
</gene>
<evidence type="ECO:0000313" key="5">
    <source>
        <dbReference type="Proteomes" id="UP000461162"/>
    </source>
</evidence>
<comment type="similarity">
    <text evidence="1 2">Belongs to the small heat shock protein (HSP20) family.</text>
</comment>
<dbReference type="SUPFAM" id="SSF49764">
    <property type="entry name" value="HSP20-like chaperones"/>
    <property type="match status" value="1"/>
</dbReference>
<reference evidence="4 5" key="1">
    <citation type="submission" date="2019-11" db="EMBL/GenBank/DDBJ databases">
        <title>Pseudodesulfovibrio alkaliphilus, sp. nov., an alkaliphilic sulfate-reducing bacteria from mud volcano of Taman peninsula, Russia.</title>
        <authorList>
            <person name="Frolova A."/>
            <person name="Merkel A.Y."/>
            <person name="Slobodkin A.I."/>
        </authorList>
    </citation>
    <scope>NUCLEOTIDE SEQUENCE [LARGE SCALE GENOMIC DNA]</scope>
    <source>
        <strain evidence="4 5">F-1</strain>
    </source>
</reference>
<dbReference type="Proteomes" id="UP000461162">
    <property type="component" value="Unassembled WGS sequence"/>
</dbReference>
<dbReference type="PANTHER" id="PTHR11527">
    <property type="entry name" value="HEAT-SHOCK PROTEIN 20 FAMILY MEMBER"/>
    <property type="match status" value="1"/>
</dbReference>
<protein>
    <submittedName>
        <fullName evidence="4">Hsp20 family protein</fullName>
    </submittedName>
</protein>
<dbReference type="InterPro" id="IPR008978">
    <property type="entry name" value="HSP20-like_chaperone"/>
</dbReference>
<dbReference type="EMBL" id="WODC01000003">
    <property type="protein sequence ID" value="MUM77110.1"/>
    <property type="molecule type" value="Genomic_DNA"/>
</dbReference>